<evidence type="ECO:0000313" key="9">
    <source>
        <dbReference type="EMBL" id="EEC44204.1"/>
    </source>
</evidence>
<evidence type="ECO:0000256" key="5">
    <source>
        <dbReference type="ARBA" id="ARBA00022842"/>
    </source>
</evidence>
<sequence length="430" mass="47969">MIGWDRERLVHGQCQVVGVTCGGGSTKRDGRFLRKGLVGDTLLLATRRFADKSSTEHEADEDANQSVPPWDATTTTGTSRTTTTKTTPPSDTAHQRVWTSQRETYEWHDRILDEKTLRRESLYAMIEAQKDHSDKSSGGRMKSRQLGVLHEDPATDMQLLTQNYTLPAVASALRDREDVLQQAAVLADEADWPALQRLLRIYHPRLVLERRQSGGKLNVTALLDDFALERLRKTLGRMPRTVVAAHSQRAAVVIPLCTVHGVPSLLLEKRASHLRAHPNQVCLPGGKVCEIADRTIVNTCLREMKEEIGGLEDQNIAVLGVFRTNWGEVHHLVGVAVTPVVCYLGELPPDLYPNPDEVAQVFTIPLRSLVDQDAWVYKEGRAPIFLGGPHVIWGLTGYILDRFAKDILVPNSRPDGTEEVVQSEDLLERI</sequence>
<evidence type="ECO:0000259" key="8">
    <source>
        <dbReference type="PROSITE" id="PS51462"/>
    </source>
</evidence>
<organism evidence="9 10">
    <name type="scientific">Phaeodactylum tricornutum (strain CCAP 1055/1)</name>
    <dbReference type="NCBI Taxonomy" id="556484"/>
    <lineage>
        <taxon>Eukaryota</taxon>
        <taxon>Sar</taxon>
        <taxon>Stramenopiles</taxon>
        <taxon>Ochrophyta</taxon>
        <taxon>Bacillariophyta</taxon>
        <taxon>Bacillariophyceae</taxon>
        <taxon>Bacillariophycidae</taxon>
        <taxon>Naviculales</taxon>
        <taxon>Phaeodactylaceae</taxon>
        <taxon>Phaeodactylum</taxon>
    </lineage>
</organism>
<evidence type="ECO:0000256" key="2">
    <source>
        <dbReference type="ARBA" id="ARBA00001946"/>
    </source>
</evidence>
<dbReference type="PROSITE" id="PS51462">
    <property type="entry name" value="NUDIX"/>
    <property type="match status" value="1"/>
</dbReference>
<dbReference type="Proteomes" id="UP000000759">
    <property type="component" value="Chromosome 23"/>
</dbReference>
<dbReference type="InterPro" id="IPR000086">
    <property type="entry name" value="NUDIX_hydrolase_dom"/>
</dbReference>
<dbReference type="RefSeq" id="XP_002184455.1">
    <property type="nucleotide sequence ID" value="XM_002184419.1"/>
</dbReference>
<dbReference type="PaxDb" id="2850-Phatr49679"/>
<keyword evidence="6" id="KW-0464">Manganese</keyword>
<keyword evidence="4" id="KW-0378">Hydrolase</keyword>
<proteinExistence type="predicted"/>
<name>B7GBF4_PHATC</name>
<dbReference type="EMBL" id="CM000625">
    <property type="protein sequence ID" value="EEC44204.1"/>
    <property type="molecule type" value="Genomic_DNA"/>
</dbReference>
<dbReference type="SUPFAM" id="SSF55811">
    <property type="entry name" value="Nudix"/>
    <property type="match status" value="1"/>
</dbReference>
<dbReference type="InParanoid" id="B7GBF4"/>
<dbReference type="GeneID" id="7198313"/>
<feature type="compositionally biased region" description="Low complexity" evidence="7">
    <location>
        <begin position="73"/>
        <end position="87"/>
    </location>
</feature>
<keyword evidence="10" id="KW-1185">Reference proteome</keyword>
<protein>
    <recommendedName>
        <fullName evidence="8">Nudix hydrolase domain-containing protein</fullName>
    </recommendedName>
</protein>
<dbReference type="InterPro" id="IPR015797">
    <property type="entry name" value="NUDIX_hydrolase-like_dom_sf"/>
</dbReference>
<dbReference type="PANTHER" id="PTHR12992:SF11">
    <property type="entry name" value="MITOCHONDRIAL COENZYME A DIPHOSPHATASE NUDT8"/>
    <property type="match status" value="1"/>
</dbReference>
<dbReference type="CDD" id="cd03426">
    <property type="entry name" value="NUDIX_CoAse_Nudt7"/>
    <property type="match status" value="1"/>
</dbReference>
<keyword evidence="5" id="KW-0460">Magnesium</keyword>
<feature type="region of interest" description="Disordered" evidence="7">
    <location>
        <begin position="52"/>
        <end position="97"/>
    </location>
</feature>
<dbReference type="KEGG" id="pti:PHATRDRAFT_49679"/>
<dbReference type="STRING" id="556484.B7GBF4"/>
<evidence type="ECO:0000256" key="4">
    <source>
        <dbReference type="ARBA" id="ARBA00022801"/>
    </source>
</evidence>
<dbReference type="Pfam" id="PF00293">
    <property type="entry name" value="NUDIX"/>
    <property type="match status" value="1"/>
</dbReference>
<dbReference type="GO" id="GO:0010945">
    <property type="term" value="F:coenzyme A diphosphatase activity"/>
    <property type="evidence" value="ECO:0007669"/>
    <property type="project" value="InterPro"/>
</dbReference>
<evidence type="ECO:0000256" key="1">
    <source>
        <dbReference type="ARBA" id="ARBA00001936"/>
    </source>
</evidence>
<dbReference type="PANTHER" id="PTHR12992">
    <property type="entry name" value="NUDIX HYDROLASE"/>
    <property type="match status" value="1"/>
</dbReference>
<feature type="domain" description="Nudix hydrolase" evidence="8">
    <location>
        <begin position="247"/>
        <end position="387"/>
    </location>
</feature>
<evidence type="ECO:0000256" key="3">
    <source>
        <dbReference type="ARBA" id="ARBA00022723"/>
    </source>
</evidence>
<evidence type="ECO:0000256" key="6">
    <source>
        <dbReference type="ARBA" id="ARBA00023211"/>
    </source>
</evidence>
<dbReference type="eggNOG" id="KOG3069">
    <property type="taxonomic scope" value="Eukaryota"/>
</dbReference>
<dbReference type="OrthoDB" id="206213at2759"/>
<comment type="cofactor">
    <cofactor evidence="2">
        <name>Mg(2+)</name>
        <dbReference type="ChEBI" id="CHEBI:18420"/>
    </cofactor>
</comment>
<comment type="cofactor">
    <cofactor evidence="1">
        <name>Mn(2+)</name>
        <dbReference type="ChEBI" id="CHEBI:29035"/>
    </cofactor>
</comment>
<reference evidence="10" key="2">
    <citation type="submission" date="2008-08" db="EMBL/GenBank/DDBJ databases">
        <authorList>
            <consortium name="Diatom Consortium"/>
            <person name="Grigoriev I."/>
            <person name="Grimwood J."/>
            <person name="Kuo A."/>
            <person name="Otillar R.P."/>
            <person name="Salamov A."/>
            <person name="Detter J.C."/>
            <person name="Lindquist E."/>
            <person name="Shapiro H."/>
            <person name="Lucas S."/>
            <person name="Glavina del Rio T."/>
            <person name="Pitluck S."/>
            <person name="Rokhsar D."/>
            <person name="Bowler C."/>
        </authorList>
    </citation>
    <scope>GENOME REANNOTATION</scope>
    <source>
        <strain evidence="10">CCAP 1055/1</strain>
    </source>
</reference>
<dbReference type="GO" id="GO:0046872">
    <property type="term" value="F:metal ion binding"/>
    <property type="evidence" value="ECO:0007669"/>
    <property type="project" value="UniProtKB-KW"/>
</dbReference>
<gene>
    <name evidence="9" type="ORF">PHATRDRAFT_49679</name>
</gene>
<keyword evidence="3" id="KW-0479">Metal-binding</keyword>
<evidence type="ECO:0000256" key="7">
    <source>
        <dbReference type="SAM" id="MobiDB-lite"/>
    </source>
</evidence>
<dbReference type="InterPro" id="IPR045121">
    <property type="entry name" value="CoAse"/>
</dbReference>
<evidence type="ECO:0000313" key="10">
    <source>
        <dbReference type="Proteomes" id="UP000000759"/>
    </source>
</evidence>
<reference evidence="9 10" key="1">
    <citation type="journal article" date="2008" name="Nature">
        <title>The Phaeodactylum genome reveals the evolutionary history of diatom genomes.</title>
        <authorList>
            <person name="Bowler C."/>
            <person name="Allen A.E."/>
            <person name="Badger J.H."/>
            <person name="Grimwood J."/>
            <person name="Jabbari K."/>
            <person name="Kuo A."/>
            <person name="Maheswari U."/>
            <person name="Martens C."/>
            <person name="Maumus F."/>
            <person name="Otillar R.P."/>
            <person name="Rayko E."/>
            <person name="Salamov A."/>
            <person name="Vandepoele K."/>
            <person name="Beszteri B."/>
            <person name="Gruber A."/>
            <person name="Heijde M."/>
            <person name="Katinka M."/>
            <person name="Mock T."/>
            <person name="Valentin K."/>
            <person name="Verret F."/>
            <person name="Berges J.A."/>
            <person name="Brownlee C."/>
            <person name="Cadoret J.P."/>
            <person name="Chiovitti A."/>
            <person name="Choi C.J."/>
            <person name="Coesel S."/>
            <person name="De Martino A."/>
            <person name="Detter J.C."/>
            <person name="Durkin C."/>
            <person name="Falciatore A."/>
            <person name="Fournet J."/>
            <person name="Haruta M."/>
            <person name="Huysman M.J."/>
            <person name="Jenkins B.D."/>
            <person name="Jiroutova K."/>
            <person name="Jorgensen R.E."/>
            <person name="Joubert Y."/>
            <person name="Kaplan A."/>
            <person name="Kroger N."/>
            <person name="Kroth P.G."/>
            <person name="La Roche J."/>
            <person name="Lindquist E."/>
            <person name="Lommer M."/>
            <person name="Martin-Jezequel V."/>
            <person name="Lopez P.J."/>
            <person name="Lucas S."/>
            <person name="Mangogna M."/>
            <person name="McGinnis K."/>
            <person name="Medlin L.K."/>
            <person name="Montsant A."/>
            <person name="Oudot-Le Secq M.P."/>
            <person name="Napoli C."/>
            <person name="Obornik M."/>
            <person name="Parker M.S."/>
            <person name="Petit J.L."/>
            <person name="Porcel B.M."/>
            <person name="Poulsen N."/>
            <person name="Robison M."/>
            <person name="Rychlewski L."/>
            <person name="Rynearson T.A."/>
            <person name="Schmutz J."/>
            <person name="Shapiro H."/>
            <person name="Siaut M."/>
            <person name="Stanley M."/>
            <person name="Sussman M.R."/>
            <person name="Taylor A.R."/>
            <person name="Vardi A."/>
            <person name="von Dassow P."/>
            <person name="Vyverman W."/>
            <person name="Willis A."/>
            <person name="Wyrwicz L.S."/>
            <person name="Rokhsar D.S."/>
            <person name="Weissenbach J."/>
            <person name="Armbrust E.V."/>
            <person name="Green B.R."/>
            <person name="Van de Peer Y."/>
            <person name="Grigoriev I.V."/>
        </authorList>
    </citation>
    <scope>NUCLEOTIDE SEQUENCE [LARGE SCALE GENOMIC DNA]</scope>
    <source>
        <strain evidence="9 10">CCAP 1055/1</strain>
    </source>
</reference>
<feature type="compositionally biased region" description="Polar residues" evidence="7">
    <location>
        <begin position="88"/>
        <end position="97"/>
    </location>
</feature>
<dbReference type="Gene3D" id="3.90.79.10">
    <property type="entry name" value="Nucleoside Triphosphate Pyrophosphohydrolase"/>
    <property type="match status" value="1"/>
</dbReference>
<dbReference type="AlphaFoldDB" id="B7GBF4"/>
<accession>B7GBF4</accession>